<evidence type="ECO:0000256" key="11">
    <source>
        <dbReference type="ARBA" id="ARBA00023316"/>
    </source>
</evidence>
<dbReference type="GO" id="GO:0005886">
    <property type="term" value="C:plasma membrane"/>
    <property type="evidence" value="ECO:0007669"/>
    <property type="project" value="UniProtKB-SubCell"/>
</dbReference>
<evidence type="ECO:0000256" key="13">
    <source>
        <dbReference type="ARBA" id="ARBA00037126"/>
    </source>
</evidence>
<sequence length="565" mass="64553">MNDKAVSTTQTGDNKDSNNKPSPKDPRWIRGINLGGWLVLERYIVPYQFALTDCHVQAKTDSDLCWYEGALSAPSSSSAAKRCDLDKCQPYLRENIFNNTDYPIDEWHLATAFENRNVATTWFNTHFGHFVTQQDFADIKKAGFTHVRIPLPHWVLGDVQGDEPWIVGKRWEALQRAVEWARHEGLQVWPNLHTAPGSQNGFDNSGIESVEYTADGWWKYPERVQRTVRIVDQITARMAEEDMLDVVTGFGLLNEPFGDCDMNVYKQFLDDALVVARRNLGQDSKIFVADRFASPKFNNDTWWLDEPNTYLDSHIYHVFAPTVRTYSPKQHIHRVCHPDEPENTISDCCFEDPPANTQPSRGVRRISTEWSAAFDAMPGELLQLVMQGIAANGTAPDFYRQLSPERGAFVRRFAEAQMVALEDPRVSDGWFYWTWKTEGGAFAEWDYSQGLREGWLPHIVDANTASADVFGSCDEIWQDTTNDTSVIHPYPWIDVPYWTTDDAVEHQQELDSDWNPIDDTPNYILCLGVVALVSVCYFFFKGCRRDNRKEGYAPVGDAEPTTFKV</sequence>
<dbReference type="PANTHER" id="PTHR31297:SF34">
    <property type="entry name" value="GLUCAN 1,3-BETA-GLUCOSIDASE 2"/>
    <property type="match status" value="1"/>
</dbReference>
<dbReference type="GO" id="GO:0004338">
    <property type="term" value="F:glucan exo-1,3-beta-glucosidase activity"/>
    <property type="evidence" value="ECO:0007669"/>
    <property type="project" value="UniProtKB-EC"/>
</dbReference>
<dbReference type="EC" id="3.2.1.58" evidence="14"/>
<keyword evidence="10 16" id="KW-0326">Glycosidase</keyword>
<reference evidence="20" key="1">
    <citation type="submission" date="2021-01" db="EMBL/GenBank/DDBJ databases">
        <authorList>
            <person name="Corre E."/>
            <person name="Pelletier E."/>
            <person name="Niang G."/>
            <person name="Scheremetjew M."/>
            <person name="Finn R."/>
            <person name="Kale V."/>
            <person name="Holt S."/>
            <person name="Cochrane G."/>
            <person name="Meng A."/>
            <person name="Brown T."/>
            <person name="Cohen L."/>
        </authorList>
    </citation>
    <scope>NUCLEOTIDE SEQUENCE</scope>
    <source>
        <strain evidence="20">CCMP127</strain>
    </source>
</reference>
<comment type="function">
    <text evidence="13">Glucosidase involved in the degradation of cellulosic biomass. Active on lichenan.</text>
</comment>
<name>A0A7S3P8A0_9STRA</name>
<dbReference type="SUPFAM" id="SSF51445">
    <property type="entry name" value="(Trans)glycosidases"/>
    <property type="match status" value="1"/>
</dbReference>
<gene>
    <name evidence="20" type="ORF">ACOF00016_LOCUS9229</name>
</gene>
<keyword evidence="3" id="KW-1003">Cell membrane</keyword>
<dbReference type="AlphaFoldDB" id="A0A7S3P8A0"/>
<evidence type="ECO:0000256" key="16">
    <source>
        <dbReference type="RuleBase" id="RU361153"/>
    </source>
</evidence>
<keyword evidence="8 18" id="KW-0472">Membrane</keyword>
<dbReference type="GO" id="GO:0009986">
    <property type="term" value="C:cell surface"/>
    <property type="evidence" value="ECO:0007669"/>
    <property type="project" value="TreeGrafter"/>
</dbReference>
<dbReference type="InterPro" id="IPR001547">
    <property type="entry name" value="Glyco_hydro_5"/>
</dbReference>
<evidence type="ECO:0000256" key="12">
    <source>
        <dbReference type="ARBA" id="ARBA00036824"/>
    </source>
</evidence>
<evidence type="ECO:0000256" key="15">
    <source>
        <dbReference type="ARBA" id="ARBA00041260"/>
    </source>
</evidence>
<protein>
    <recommendedName>
        <fullName evidence="14">glucan 1,3-beta-glucosidase</fullName>
        <ecNumber evidence="14">3.2.1.58</ecNumber>
    </recommendedName>
    <alternativeName>
        <fullName evidence="15">Exo-1,3-beta-glucanase D</fullName>
    </alternativeName>
</protein>
<evidence type="ECO:0000256" key="8">
    <source>
        <dbReference type="ARBA" id="ARBA00023136"/>
    </source>
</evidence>
<feature type="compositionally biased region" description="Polar residues" evidence="17">
    <location>
        <begin position="1"/>
        <end position="12"/>
    </location>
</feature>
<feature type="region of interest" description="Disordered" evidence="17">
    <location>
        <begin position="1"/>
        <end position="27"/>
    </location>
</feature>
<dbReference type="PANTHER" id="PTHR31297">
    <property type="entry name" value="GLUCAN ENDO-1,6-BETA-GLUCOSIDASE B"/>
    <property type="match status" value="1"/>
</dbReference>
<keyword evidence="5 16" id="KW-0378">Hydrolase</keyword>
<comment type="subcellular location">
    <subcellularLocation>
        <location evidence="1">Cell membrane</location>
        <topology evidence="1">Single-pass type II membrane protein</topology>
    </subcellularLocation>
</comment>
<dbReference type="EMBL" id="HBIM01011109">
    <property type="protein sequence ID" value="CAE0411947.1"/>
    <property type="molecule type" value="Transcribed_RNA"/>
</dbReference>
<dbReference type="InterPro" id="IPR050386">
    <property type="entry name" value="Glycosyl_hydrolase_5"/>
</dbReference>
<proteinExistence type="inferred from homology"/>
<keyword evidence="11" id="KW-0961">Cell wall biogenesis/degradation</keyword>
<dbReference type="Gene3D" id="3.20.20.80">
    <property type="entry name" value="Glycosidases"/>
    <property type="match status" value="1"/>
</dbReference>
<evidence type="ECO:0000256" key="2">
    <source>
        <dbReference type="ARBA" id="ARBA00005641"/>
    </source>
</evidence>
<dbReference type="InterPro" id="IPR017853">
    <property type="entry name" value="GH"/>
</dbReference>
<evidence type="ECO:0000256" key="10">
    <source>
        <dbReference type="ARBA" id="ARBA00023295"/>
    </source>
</evidence>
<feature type="transmembrane region" description="Helical" evidence="18">
    <location>
        <begin position="522"/>
        <end position="540"/>
    </location>
</feature>
<evidence type="ECO:0000256" key="1">
    <source>
        <dbReference type="ARBA" id="ARBA00004401"/>
    </source>
</evidence>
<comment type="catalytic activity">
    <reaction evidence="12">
        <text>Successive hydrolysis of beta-D-glucose units from the non-reducing ends of (1-&gt;3)-beta-D-glucans, releasing alpha-glucose.</text>
        <dbReference type="EC" id="3.2.1.58"/>
    </reaction>
</comment>
<evidence type="ECO:0000256" key="4">
    <source>
        <dbReference type="ARBA" id="ARBA00022692"/>
    </source>
</evidence>
<keyword evidence="6" id="KW-0735">Signal-anchor</keyword>
<evidence type="ECO:0000256" key="5">
    <source>
        <dbReference type="ARBA" id="ARBA00022801"/>
    </source>
</evidence>
<keyword evidence="9" id="KW-0325">Glycoprotein</keyword>
<keyword evidence="7 18" id="KW-1133">Transmembrane helix</keyword>
<evidence type="ECO:0000313" key="20">
    <source>
        <dbReference type="EMBL" id="CAE0411947.1"/>
    </source>
</evidence>
<evidence type="ECO:0000256" key="14">
    <source>
        <dbReference type="ARBA" id="ARBA00038929"/>
    </source>
</evidence>
<organism evidence="20">
    <name type="scientific">Amphora coffeiformis</name>
    <dbReference type="NCBI Taxonomy" id="265554"/>
    <lineage>
        <taxon>Eukaryota</taxon>
        <taxon>Sar</taxon>
        <taxon>Stramenopiles</taxon>
        <taxon>Ochrophyta</taxon>
        <taxon>Bacillariophyta</taxon>
        <taxon>Bacillariophyceae</taxon>
        <taxon>Bacillariophycidae</taxon>
        <taxon>Thalassiophysales</taxon>
        <taxon>Catenulaceae</taxon>
        <taxon>Amphora</taxon>
    </lineage>
</organism>
<dbReference type="Pfam" id="PF00150">
    <property type="entry name" value="Cellulase"/>
    <property type="match status" value="1"/>
</dbReference>
<dbReference type="GO" id="GO:0009251">
    <property type="term" value="P:glucan catabolic process"/>
    <property type="evidence" value="ECO:0007669"/>
    <property type="project" value="TreeGrafter"/>
</dbReference>
<dbReference type="GO" id="GO:0071555">
    <property type="term" value="P:cell wall organization"/>
    <property type="evidence" value="ECO:0007669"/>
    <property type="project" value="UniProtKB-KW"/>
</dbReference>
<accession>A0A7S3P8A0</accession>
<evidence type="ECO:0000256" key="9">
    <source>
        <dbReference type="ARBA" id="ARBA00023180"/>
    </source>
</evidence>
<evidence type="ECO:0000259" key="19">
    <source>
        <dbReference type="Pfam" id="PF00150"/>
    </source>
</evidence>
<feature type="compositionally biased region" description="Basic and acidic residues" evidence="17">
    <location>
        <begin position="13"/>
        <end position="27"/>
    </location>
</feature>
<evidence type="ECO:0000256" key="17">
    <source>
        <dbReference type="SAM" id="MobiDB-lite"/>
    </source>
</evidence>
<comment type="similarity">
    <text evidence="2 16">Belongs to the glycosyl hydrolase 5 (cellulase A) family.</text>
</comment>
<evidence type="ECO:0000256" key="6">
    <source>
        <dbReference type="ARBA" id="ARBA00022968"/>
    </source>
</evidence>
<evidence type="ECO:0000256" key="7">
    <source>
        <dbReference type="ARBA" id="ARBA00022989"/>
    </source>
</evidence>
<evidence type="ECO:0000256" key="3">
    <source>
        <dbReference type="ARBA" id="ARBA00022475"/>
    </source>
</evidence>
<feature type="domain" description="Glycoside hydrolase family 5" evidence="19">
    <location>
        <begin position="116"/>
        <end position="316"/>
    </location>
</feature>
<dbReference type="GO" id="GO:0005576">
    <property type="term" value="C:extracellular region"/>
    <property type="evidence" value="ECO:0007669"/>
    <property type="project" value="TreeGrafter"/>
</dbReference>
<keyword evidence="4 18" id="KW-0812">Transmembrane</keyword>
<evidence type="ECO:0000256" key="18">
    <source>
        <dbReference type="SAM" id="Phobius"/>
    </source>
</evidence>